<organism evidence="2 3">
    <name type="scientific">Pseudomonas putida</name>
    <name type="common">Arthrobacter siderocapsulatus</name>
    <dbReference type="NCBI Taxonomy" id="303"/>
    <lineage>
        <taxon>Bacteria</taxon>
        <taxon>Pseudomonadati</taxon>
        <taxon>Pseudomonadota</taxon>
        <taxon>Gammaproteobacteria</taxon>
        <taxon>Pseudomonadales</taxon>
        <taxon>Pseudomonadaceae</taxon>
        <taxon>Pseudomonas</taxon>
    </lineage>
</organism>
<dbReference type="Proteomes" id="UP000250299">
    <property type="component" value="Chromosome"/>
</dbReference>
<dbReference type="EMBL" id="CP029693">
    <property type="protein sequence ID" value="AWY42834.1"/>
    <property type="molecule type" value="Genomic_DNA"/>
</dbReference>
<sequence>MVYLQRITGRMQRGLRGGMDGLDGGPSAERIGGDDKHSQELSSATRLRLLNFPRGKIKRSQPAAAPAASCYSESAYSAFHCCVPCKSACQESLFFLCRQRLNLAWLSRETAWKHEATACDFPRRSRQISDDSKLSSHRPGYTDVDL</sequence>
<dbReference type="AlphaFoldDB" id="A0A2Z4RSL4"/>
<protein>
    <submittedName>
        <fullName evidence="2">Uncharacterized protein</fullName>
    </submittedName>
</protein>
<feature type="compositionally biased region" description="Gly residues" evidence="1">
    <location>
        <begin position="15"/>
        <end position="24"/>
    </location>
</feature>
<gene>
    <name evidence="2" type="ORF">DKY63_24155</name>
</gene>
<name>A0A2Z4RSL4_PSEPU</name>
<proteinExistence type="predicted"/>
<evidence type="ECO:0000313" key="2">
    <source>
        <dbReference type="EMBL" id="AWY42834.1"/>
    </source>
</evidence>
<evidence type="ECO:0000313" key="3">
    <source>
        <dbReference type="Proteomes" id="UP000250299"/>
    </source>
</evidence>
<evidence type="ECO:0000256" key="1">
    <source>
        <dbReference type="SAM" id="MobiDB-lite"/>
    </source>
</evidence>
<dbReference type="OrthoDB" id="7032363at2"/>
<reference evidence="2 3" key="1">
    <citation type="submission" date="2018-05" db="EMBL/GenBank/DDBJ databases">
        <title>Whole genome sequence of Pseudomonas putida JBC17.</title>
        <authorList>
            <person name="Lee Y.H."/>
            <person name="David K."/>
        </authorList>
    </citation>
    <scope>NUCLEOTIDE SEQUENCE [LARGE SCALE GENOMIC DNA]</scope>
    <source>
        <strain evidence="2 3">JBC17</strain>
    </source>
</reference>
<feature type="region of interest" description="Disordered" evidence="1">
    <location>
        <begin position="15"/>
        <end position="37"/>
    </location>
</feature>
<accession>A0A2Z4RSL4</accession>